<dbReference type="KEGG" id="tpol:Mal48_05530"/>
<name>A0A517QI60_9PLAN</name>
<dbReference type="PROSITE" id="PS50011">
    <property type="entry name" value="PROTEIN_KINASE_DOM"/>
    <property type="match status" value="1"/>
</dbReference>
<protein>
    <submittedName>
        <fullName evidence="3">Serine/threonine-protein kinase PknB</fullName>
        <ecNumber evidence="3">2.7.11.1</ecNumber>
    </submittedName>
</protein>
<dbReference type="RefSeq" id="WP_145195805.1">
    <property type="nucleotide sequence ID" value="NZ_CP036267.1"/>
</dbReference>
<dbReference type="PIRSF" id="PIRSF000654">
    <property type="entry name" value="Integrin-linked_kinase"/>
    <property type="match status" value="1"/>
</dbReference>
<dbReference type="InterPro" id="IPR053235">
    <property type="entry name" value="Ser_Thr_kinase"/>
</dbReference>
<evidence type="ECO:0000313" key="4">
    <source>
        <dbReference type="Proteomes" id="UP000315724"/>
    </source>
</evidence>
<feature type="domain" description="Protein kinase" evidence="2">
    <location>
        <begin position="23"/>
        <end position="283"/>
    </location>
</feature>
<gene>
    <name evidence="3" type="primary">pknB_3</name>
    <name evidence="3" type="ORF">Mal48_05530</name>
</gene>
<organism evidence="3 4">
    <name type="scientific">Thalassoglobus polymorphus</name>
    <dbReference type="NCBI Taxonomy" id="2527994"/>
    <lineage>
        <taxon>Bacteria</taxon>
        <taxon>Pseudomonadati</taxon>
        <taxon>Planctomycetota</taxon>
        <taxon>Planctomycetia</taxon>
        <taxon>Planctomycetales</taxon>
        <taxon>Planctomycetaceae</taxon>
        <taxon>Thalassoglobus</taxon>
    </lineage>
</organism>
<keyword evidence="1" id="KW-0547">Nucleotide-binding</keyword>
<dbReference type="GO" id="GO:0004674">
    <property type="term" value="F:protein serine/threonine kinase activity"/>
    <property type="evidence" value="ECO:0007669"/>
    <property type="project" value="UniProtKB-EC"/>
</dbReference>
<dbReference type="Gene3D" id="1.10.510.10">
    <property type="entry name" value="Transferase(Phosphotransferase) domain 1"/>
    <property type="match status" value="1"/>
</dbReference>
<dbReference type="EMBL" id="CP036267">
    <property type="protein sequence ID" value="QDT31320.1"/>
    <property type="molecule type" value="Genomic_DNA"/>
</dbReference>
<feature type="binding site" evidence="1">
    <location>
        <position position="52"/>
    </location>
    <ligand>
        <name>ATP</name>
        <dbReference type="ChEBI" id="CHEBI:30616"/>
    </ligand>
</feature>
<dbReference type="PANTHER" id="PTHR24361:SF613">
    <property type="entry name" value="NUCLEAR RECEPTOR-BINDING PROTEIN-RELATED"/>
    <property type="match status" value="1"/>
</dbReference>
<dbReference type="EC" id="2.7.11.1" evidence="3"/>
<keyword evidence="1" id="KW-0067">ATP-binding</keyword>
<keyword evidence="3" id="KW-0808">Transferase</keyword>
<evidence type="ECO:0000256" key="1">
    <source>
        <dbReference type="PROSITE-ProRule" id="PRU10141"/>
    </source>
</evidence>
<accession>A0A517QI60</accession>
<evidence type="ECO:0000259" key="2">
    <source>
        <dbReference type="PROSITE" id="PS50011"/>
    </source>
</evidence>
<keyword evidence="4" id="KW-1185">Reference proteome</keyword>
<dbReference type="Pfam" id="PF00069">
    <property type="entry name" value="Pkinase"/>
    <property type="match status" value="1"/>
</dbReference>
<dbReference type="GO" id="GO:0006974">
    <property type="term" value="P:DNA damage response"/>
    <property type="evidence" value="ECO:0007669"/>
    <property type="project" value="TreeGrafter"/>
</dbReference>
<dbReference type="OrthoDB" id="6111975at2"/>
<evidence type="ECO:0000313" key="3">
    <source>
        <dbReference type="EMBL" id="QDT31320.1"/>
    </source>
</evidence>
<dbReference type="AlphaFoldDB" id="A0A517QI60"/>
<dbReference type="InterPro" id="IPR011009">
    <property type="entry name" value="Kinase-like_dom_sf"/>
</dbReference>
<keyword evidence="3" id="KW-0418">Kinase</keyword>
<dbReference type="CDD" id="cd14014">
    <property type="entry name" value="STKc_PknB_like"/>
    <property type="match status" value="1"/>
</dbReference>
<dbReference type="SUPFAM" id="SSF56112">
    <property type="entry name" value="Protein kinase-like (PK-like)"/>
    <property type="match status" value="1"/>
</dbReference>
<dbReference type="GO" id="GO:0005737">
    <property type="term" value="C:cytoplasm"/>
    <property type="evidence" value="ECO:0007669"/>
    <property type="project" value="TreeGrafter"/>
</dbReference>
<dbReference type="Proteomes" id="UP000315724">
    <property type="component" value="Chromosome"/>
</dbReference>
<dbReference type="PANTHER" id="PTHR24361">
    <property type="entry name" value="MITOGEN-ACTIVATED KINASE KINASE KINASE"/>
    <property type="match status" value="1"/>
</dbReference>
<sequence>MEFLKRLFNKEPRIEKVDVEKRFQLLTRVGQGSMSKVWKATDPRNNDLVAVKVLDRAKLARLQQRFVGLDKPSEGQIASVLNHPNVARTISHGITTNNEEFLVMEFIEGDSMSYLVETQNARMKENCIWYCIQLGEGLNYLHTNDWIHRDLCPRNIVVTKDDLVKIIDFGLMVPNTPEFRRPGNRTGTANYMAPELILRQPTDQRIDIFSYAVTCYEMYTGELPWPAADTMESVLHHVNQPPEDIRQYLPDLDEQIANAIMTGLEKKPDDRWRTVQRMVNEFREAGDRLYPDQ</sequence>
<dbReference type="GO" id="GO:0005524">
    <property type="term" value="F:ATP binding"/>
    <property type="evidence" value="ECO:0007669"/>
    <property type="project" value="UniProtKB-UniRule"/>
</dbReference>
<proteinExistence type="predicted"/>
<dbReference type="PROSITE" id="PS00107">
    <property type="entry name" value="PROTEIN_KINASE_ATP"/>
    <property type="match status" value="1"/>
</dbReference>
<dbReference type="InterPro" id="IPR000719">
    <property type="entry name" value="Prot_kinase_dom"/>
</dbReference>
<reference evidence="3 4" key="1">
    <citation type="submission" date="2019-02" db="EMBL/GenBank/DDBJ databases">
        <title>Deep-cultivation of Planctomycetes and their phenomic and genomic characterization uncovers novel biology.</title>
        <authorList>
            <person name="Wiegand S."/>
            <person name="Jogler M."/>
            <person name="Boedeker C."/>
            <person name="Pinto D."/>
            <person name="Vollmers J."/>
            <person name="Rivas-Marin E."/>
            <person name="Kohn T."/>
            <person name="Peeters S.H."/>
            <person name="Heuer A."/>
            <person name="Rast P."/>
            <person name="Oberbeckmann S."/>
            <person name="Bunk B."/>
            <person name="Jeske O."/>
            <person name="Meyerdierks A."/>
            <person name="Storesund J.E."/>
            <person name="Kallscheuer N."/>
            <person name="Luecker S."/>
            <person name="Lage O.M."/>
            <person name="Pohl T."/>
            <person name="Merkel B.J."/>
            <person name="Hornburger P."/>
            <person name="Mueller R.-W."/>
            <person name="Bruemmer F."/>
            <person name="Labrenz M."/>
            <person name="Spormann A.M."/>
            <person name="Op den Camp H."/>
            <person name="Overmann J."/>
            <person name="Amann R."/>
            <person name="Jetten M.S.M."/>
            <person name="Mascher T."/>
            <person name="Medema M.H."/>
            <person name="Devos D.P."/>
            <person name="Kaster A.-K."/>
            <person name="Ovreas L."/>
            <person name="Rohde M."/>
            <person name="Galperin M.Y."/>
            <person name="Jogler C."/>
        </authorList>
    </citation>
    <scope>NUCLEOTIDE SEQUENCE [LARGE SCALE GENOMIC DNA]</scope>
    <source>
        <strain evidence="3 4">Mal48</strain>
    </source>
</reference>
<dbReference type="InterPro" id="IPR017441">
    <property type="entry name" value="Protein_kinase_ATP_BS"/>
</dbReference>